<dbReference type="SUPFAM" id="SSF52540">
    <property type="entry name" value="P-loop containing nucleoside triphosphate hydrolases"/>
    <property type="match status" value="1"/>
</dbReference>
<dbReference type="Pfam" id="PF00005">
    <property type="entry name" value="ABC_tran"/>
    <property type="match status" value="1"/>
</dbReference>
<evidence type="ECO:0000259" key="8">
    <source>
        <dbReference type="PROSITE" id="PS50893"/>
    </source>
</evidence>
<dbReference type="InterPro" id="IPR027417">
    <property type="entry name" value="P-loop_NTPase"/>
</dbReference>
<dbReference type="OrthoDB" id="9806285at2"/>
<dbReference type="RefSeq" id="WP_065542758.1">
    <property type="nucleotide sequence ID" value="NZ_CP015405.2"/>
</dbReference>
<dbReference type="PROSITE" id="PS50893">
    <property type="entry name" value="ABC_TRANSPORTER_2"/>
    <property type="match status" value="1"/>
</dbReference>
<sequence length="261" mass="29236">MGQSILAVEHLQICYTGQSVLEDVNLTLEPGRILGIVGESGSGKSTLIRAAMGLLGSDGAVTGGRILYRDKNVTELKGEELRKLRGPQMGMIFQNTGASLCPIRTIEDQLYESVLQHEKIPRREIRERAMDLFDKMKLLDGERILKSYPFELSGGMNQRVGIMMAMILKPALLFADEPTSALDVTVQAQVVREMMKMRELFGTTIVIVTHNIGVVEYMADKVAVMYRGRLVEYGDTKEVIQHPKEEYTQKLVRAVLRIHRG</sequence>
<keyword evidence="7" id="KW-0472">Membrane</keyword>
<keyword evidence="6 9" id="KW-0067">ATP-binding</keyword>
<dbReference type="CDD" id="cd03257">
    <property type="entry name" value="ABC_NikE_OppD_transporters"/>
    <property type="match status" value="1"/>
</dbReference>
<keyword evidence="4" id="KW-1003">Cell membrane</keyword>
<dbReference type="Gene3D" id="3.40.50.300">
    <property type="entry name" value="P-loop containing nucleotide triphosphate hydrolases"/>
    <property type="match status" value="1"/>
</dbReference>
<name>A0A1C7IAA9_9FIRM</name>
<dbReference type="Proteomes" id="UP000092574">
    <property type="component" value="Chromosome"/>
</dbReference>
<dbReference type="AlphaFoldDB" id="A0A1C7IAA9"/>
<gene>
    <name evidence="9" type="ORF">A4V09_12960</name>
</gene>
<dbReference type="GO" id="GO:0016887">
    <property type="term" value="F:ATP hydrolysis activity"/>
    <property type="evidence" value="ECO:0007669"/>
    <property type="project" value="InterPro"/>
</dbReference>
<dbReference type="STRING" id="1796616.A4V09_12960"/>
<protein>
    <submittedName>
        <fullName evidence="9">ABC transporter ATP-binding protein</fullName>
    </submittedName>
</protein>
<evidence type="ECO:0000256" key="1">
    <source>
        <dbReference type="ARBA" id="ARBA00004202"/>
    </source>
</evidence>
<organism evidence="9 10">
    <name type="scientific">Blautia pseudococcoides</name>
    <dbReference type="NCBI Taxonomy" id="1796616"/>
    <lineage>
        <taxon>Bacteria</taxon>
        <taxon>Bacillati</taxon>
        <taxon>Bacillota</taxon>
        <taxon>Clostridia</taxon>
        <taxon>Lachnospirales</taxon>
        <taxon>Lachnospiraceae</taxon>
        <taxon>Blautia</taxon>
    </lineage>
</organism>
<dbReference type="KEGG" id="byl:A4V09_12960"/>
<evidence type="ECO:0000256" key="6">
    <source>
        <dbReference type="ARBA" id="ARBA00022840"/>
    </source>
</evidence>
<reference evidence="9" key="1">
    <citation type="submission" date="2017-04" db="EMBL/GenBank/DDBJ databases">
        <title>Complete Genome Sequences of Twelve Strains of a Stable Defined Moderately Diverse Mouse Microbiota 2 (sDMDMm2).</title>
        <authorList>
            <person name="Uchimura Y."/>
            <person name="Wyss M."/>
            <person name="Brugiroux S."/>
            <person name="Limenitakis J.P."/>
            <person name="Stecher B."/>
            <person name="McCoy K.D."/>
            <person name="Macpherson A.J."/>
        </authorList>
    </citation>
    <scope>NUCLEOTIDE SEQUENCE</scope>
    <source>
        <strain evidence="9">YL58</strain>
    </source>
</reference>
<dbReference type="InterPro" id="IPR003439">
    <property type="entry name" value="ABC_transporter-like_ATP-bd"/>
</dbReference>
<evidence type="ECO:0000256" key="5">
    <source>
        <dbReference type="ARBA" id="ARBA00022741"/>
    </source>
</evidence>
<accession>A0A1C7IAA9</accession>
<evidence type="ECO:0000313" key="10">
    <source>
        <dbReference type="Proteomes" id="UP000092574"/>
    </source>
</evidence>
<keyword evidence="5" id="KW-0547">Nucleotide-binding</keyword>
<dbReference type="InterPro" id="IPR050388">
    <property type="entry name" value="ABC_Ni/Peptide_Import"/>
</dbReference>
<comment type="similarity">
    <text evidence="2">Belongs to the ABC transporter superfamily.</text>
</comment>
<evidence type="ECO:0000256" key="4">
    <source>
        <dbReference type="ARBA" id="ARBA00022475"/>
    </source>
</evidence>
<evidence type="ECO:0000313" key="9">
    <source>
        <dbReference type="EMBL" id="ANU76597.1"/>
    </source>
</evidence>
<dbReference type="InterPro" id="IPR003593">
    <property type="entry name" value="AAA+_ATPase"/>
</dbReference>
<feature type="domain" description="ABC transporter" evidence="8">
    <location>
        <begin position="6"/>
        <end position="252"/>
    </location>
</feature>
<dbReference type="PANTHER" id="PTHR43297">
    <property type="entry name" value="OLIGOPEPTIDE TRANSPORT ATP-BINDING PROTEIN APPD"/>
    <property type="match status" value="1"/>
</dbReference>
<keyword evidence="3" id="KW-0813">Transport</keyword>
<evidence type="ECO:0000256" key="3">
    <source>
        <dbReference type="ARBA" id="ARBA00022448"/>
    </source>
</evidence>
<dbReference type="GO" id="GO:0005524">
    <property type="term" value="F:ATP binding"/>
    <property type="evidence" value="ECO:0007669"/>
    <property type="project" value="UniProtKB-KW"/>
</dbReference>
<evidence type="ECO:0000256" key="7">
    <source>
        <dbReference type="ARBA" id="ARBA00023136"/>
    </source>
</evidence>
<comment type="subcellular location">
    <subcellularLocation>
        <location evidence="1">Cell membrane</location>
        <topology evidence="1">Peripheral membrane protein</topology>
    </subcellularLocation>
</comment>
<proteinExistence type="inferred from homology"/>
<keyword evidence="10" id="KW-1185">Reference proteome</keyword>
<dbReference type="PANTHER" id="PTHR43297:SF2">
    <property type="entry name" value="DIPEPTIDE TRANSPORT ATP-BINDING PROTEIN DPPD"/>
    <property type="match status" value="1"/>
</dbReference>
<dbReference type="EMBL" id="CP015405">
    <property type="protein sequence ID" value="ANU76597.1"/>
    <property type="molecule type" value="Genomic_DNA"/>
</dbReference>
<dbReference type="GO" id="GO:0005886">
    <property type="term" value="C:plasma membrane"/>
    <property type="evidence" value="ECO:0007669"/>
    <property type="project" value="UniProtKB-SubCell"/>
</dbReference>
<evidence type="ECO:0000256" key="2">
    <source>
        <dbReference type="ARBA" id="ARBA00005417"/>
    </source>
</evidence>
<dbReference type="SMART" id="SM00382">
    <property type="entry name" value="AAA"/>
    <property type="match status" value="1"/>
</dbReference>